<dbReference type="InterPro" id="IPR001322">
    <property type="entry name" value="Lamin_tail_dom"/>
</dbReference>
<gene>
    <name evidence="2" type="ORF">METZ01_LOCUS117962</name>
</gene>
<proteinExistence type="predicted"/>
<reference evidence="2" key="1">
    <citation type="submission" date="2018-05" db="EMBL/GenBank/DDBJ databases">
        <authorList>
            <person name="Lanie J.A."/>
            <person name="Ng W.-L."/>
            <person name="Kazmierczak K.M."/>
            <person name="Andrzejewski T.M."/>
            <person name="Davidsen T.M."/>
            <person name="Wayne K.J."/>
            <person name="Tettelin H."/>
            <person name="Glass J.I."/>
            <person name="Rusch D."/>
            <person name="Podicherti R."/>
            <person name="Tsui H.-C.T."/>
            <person name="Winkler M.E."/>
        </authorList>
    </citation>
    <scope>NUCLEOTIDE SEQUENCE</scope>
</reference>
<dbReference type="Gene3D" id="2.60.40.4070">
    <property type="match status" value="1"/>
</dbReference>
<evidence type="ECO:0000313" key="2">
    <source>
        <dbReference type="EMBL" id="SVA65108.1"/>
    </source>
</evidence>
<sequence>MSEYAFIKGHGQSGAIGYGWGNELSNSGVSFYRLSGSLFPGSSKGFARDVSHESLQNMADVVFEGECVLAVSGDDAVGLFKGPGDTAEEVLAACDSIPIDAVGSPYEDPGQSWQVSGEPGPPNSTNTGFYGVTRFAILMRKPAVSMGNAGDWDSSRGCVVDSCTNDTITTSYEESEWNIIPCYFYEGCNPTNTIITNGAGAEPDCPDASLDIDSMATYYHEPGTTVLDSTIVLNEFLAYSETCCGEDLFDGGEDFIELYNIGTDAVDISGWGFGDTEGETVTTAPDTSIAAGAHVVLWYTGEPNGFPEVEAKLSEDGEAVYVEDADGNVIINHTYDEQIEDVSYGRFPDGLETWQHMNPTPNETNTNQLFIIGQNKIIPDNINIIGSYPNPFNPRTTIVFQLPALSSVRVNIYNVSGKRQRSIDLGLLESGTNTVSWDGLTEKGSRAGSGIYLYQINEGSQAAIGKMVMEK</sequence>
<dbReference type="Pfam" id="PF00932">
    <property type="entry name" value="LTD"/>
    <property type="match status" value="1"/>
</dbReference>
<name>A0A381XK46_9ZZZZ</name>
<protein>
    <recommendedName>
        <fullName evidence="1">LTD domain-containing protein</fullName>
    </recommendedName>
</protein>
<dbReference type="EMBL" id="UINC01015470">
    <property type="protein sequence ID" value="SVA65108.1"/>
    <property type="molecule type" value="Genomic_DNA"/>
</dbReference>
<dbReference type="InterPro" id="IPR036415">
    <property type="entry name" value="Lamin_tail_dom_sf"/>
</dbReference>
<dbReference type="SUPFAM" id="SSF74853">
    <property type="entry name" value="Lamin A/C globular tail domain"/>
    <property type="match status" value="1"/>
</dbReference>
<dbReference type="InterPro" id="IPR026444">
    <property type="entry name" value="Secre_tail"/>
</dbReference>
<dbReference type="NCBIfam" id="TIGR04183">
    <property type="entry name" value="Por_Secre_tail"/>
    <property type="match status" value="1"/>
</dbReference>
<dbReference type="AlphaFoldDB" id="A0A381XK46"/>
<accession>A0A381XK46</accession>
<dbReference type="PROSITE" id="PS51841">
    <property type="entry name" value="LTD"/>
    <property type="match status" value="1"/>
</dbReference>
<feature type="domain" description="LTD" evidence="1">
    <location>
        <begin position="216"/>
        <end position="337"/>
    </location>
</feature>
<evidence type="ECO:0000259" key="1">
    <source>
        <dbReference type="PROSITE" id="PS51841"/>
    </source>
</evidence>
<organism evidence="2">
    <name type="scientific">marine metagenome</name>
    <dbReference type="NCBI Taxonomy" id="408172"/>
    <lineage>
        <taxon>unclassified sequences</taxon>
        <taxon>metagenomes</taxon>
        <taxon>ecological metagenomes</taxon>
    </lineage>
</organism>
<dbReference type="Pfam" id="PF13860">
    <property type="entry name" value="FlgD_ig"/>
    <property type="match status" value="1"/>
</dbReference>
<dbReference type="Gene3D" id="2.60.40.1260">
    <property type="entry name" value="Lamin Tail domain"/>
    <property type="match status" value="1"/>
</dbReference>
<dbReference type="InterPro" id="IPR025965">
    <property type="entry name" value="FlgD/Vpr_Ig-like"/>
</dbReference>